<dbReference type="RefSeq" id="XP_037220123.1">
    <property type="nucleotide sequence ID" value="XM_037364479.1"/>
</dbReference>
<dbReference type="Pfam" id="PF12937">
    <property type="entry name" value="F-box-like"/>
    <property type="match status" value="1"/>
</dbReference>
<gene>
    <name evidence="2" type="ORF">MIND_00779100</name>
</gene>
<name>A0A8H6SN76_9AGAR</name>
<dbReference type="Proteomes" id="UP000636479">
    <property type="component" value="Unassembled WGS sequence"/>
</dbReference>
<evidence type="ECO:0000259" key="1">
    <source>
        <dbReference type="Pfam" id="PF12937"/>
    </source>
</evidence>
<dbReference type="AlphaFoldDB" id="A0A8H6SN76"/>
<dbReference type="GeneID" id="59346995"/>
<dbReference type="Gene3D" id="1.20.1280.50">
    <property type="match status" value="1"/>
</dbReference>
<keyword evidence="3" id="KW-1185">Reference proteome</keyword>
<sequence>MNTEAIRNEIPRIETEIGHHKAATEILRQRPTLLTKQLQSNATFSIDALPPEILSEIFVQCLPPKGCLMKGEENPLRANSTSLVFAQVCSRWRTIAIQTPFLWTDIRIHLTSRQRTRGDDGELQTSTLARQAEKLHVLGQRSGSCFVNVKLAGNGGAFCAPDAKLLVTALQRCSARISVLEVFFGIEGLEAFDNLAAKFDLHFPTLHTLRLDLDAGFGSAASSHSGRIKMFSGSQRLRAIMLDVLPSTRLDLPWSQITHFRGQCYALSQCQQLLRLACNVESAYFSLFPGERELVPTDPLVHNGLKDLTICECYAPDEEPHVLEYFEFPSLRSFSLSSENADPDKNWDSDSEQVEILPPDCVSAFLRRSPSLQSLTLHTFWESHELDPLASLGITELKITTTSFVVLTDLFGRLGTAPFFLPKLTHLEVECSERFRHPWSSDFASCVACAVNGILRRNTSFKTNKPATANPSPITRLKLTSNWCFPDLSYILSDLQLADMRTLKSMGVDIYIGTKRQLERFF</sequence>
<protein>
    <submittedName>
        <fullName evidence="2">F-box domain-containing protein</fullName>
    </submittedName>
</protein>
<evidence type="ECO:0000313" key="2">
    <source>
        <dbReference type="EMBL" id="KAF7302123.1"/>
    </source>
</evidence>
<reference evidence="2" key="1">
    <citation type="submission" date="2020-05" db="EMBL/GenBank/DDBJ databases">
        <title>Mycena genomes resolve the evolution of fungal bioluminescence.</title>
        <authorList>
            <person name="Tsai I.J."/>
        </authorList>
    </citation>
    <scope>NUCLEOTIDE SEQUENCE</scope>
    <source>
        <strain evidence="2">171206Taipei</strain>
    </source>
</reference>
<organism evidence="2 3">
    <name type="scientific">Mycena indigotica</name>
    <dbReference type="NCBI Taxonomy" id="2126181"/>
    <lineage>
        <taxon>Eukaryota</taxon>
        <taxon>Fungi</taxon>
        <taxon>Dikarya</taxon>
        <taxon>Basidiomycota</taxon>
        <taxon>Agaricomycotina</taxon>
        <taxon>Agaricomycetes</taxon>
        <taxon>Agaricomycetidae</taxon>
        <taxon>Agaricales</taxon>
        <taxon>Marasmiineae</taxon>
        <taxon>Mycenaceae</taxon>
        <taxon>Mycena</taxon>
    </lineage>
</organism>
<dbReference type="EMBL" id="JACAZF010000006">
    <property type="protein sequence ID" value="KAF7302123.1"/>
    <property type="molecule type" value="Genomic_DNA"/>
</dbReference>
<feature type="domain" description="F-box" evidence="1">
    <location>
        <begin position="46"/>
        <end position="108"/>
    </location>
</feature>
<accession>A0A8H6SN76</accession>
<dbReference type="InterPro" id="IPR001810">
    <property type="entry name" value="F-box_dom"/>
</dbReference>
<evidence type="ECO:0000313" key="3">
    <source>
        <dbReference type="Proteomes" id="UP000636479"/>
    </source>
</evidence>
<dbReference type="OrthoDB" id="3065495at2759"/>
<proteinExistence type="predicted"/>
<comment type="caution">
    <text evidence="2">The sequence shown here is derived from an EMBL/GenBank/DDBJ whole genome shotgun (WGS) entry which is preliminary data.</text>
</comment>